<dbReference type="SUPFAM" id="SSF63712">
    <property type="entry name" value="Nicotinic receptor ligand binding domain-like"/>
    <property type="match status" value="1"/>
</dbReference>
<feature type="transmembrane region" description="Helical" evidence="5">
    <location>
        <begin position="72"/>
        <end position="94"/>
    </location>
</feature>
<accession>A0A914PZJ3</accession>
<dbReference type="InterPro" id="IPR038050">
    <property type="entry name" value="Neuro_actylchol_rec"/>
</dbReference>
<keyword evidence="7" id="KW-1185">Reference proteome</keyword>
<dbReference type="InterPro" id="IPR036719">
    <property type="entry name" value="Neuro-gated_channel_TM_sf"/>
</dbReference>
<dbReference type="AlphaFoldDB" id="A0A914PZJ3"/>
<evidence type="ECO:0000256" key="3">
    <source>
        <dbReference type="ARBA" id="ARBA00022989"/>
    </source>
</evidence>
<evidence type="ECO:0000256" key="2">
    <source>
        <dbReference type="ARBA" id="ARBA00022692"/>
    </source>
</evidence>
<evidence type="ECO:0000313" key="7">
    <source>
        <dbReference type="Proteomes" id="UP000887578"/>
    </source>
</evidence>
<sequence>MTMGSWTHDNHAINYFPYNGSNKPAISTKHCLSNEEWNIVGTKVIRSEVKFDCCKYNYTLLDFYIHIQRKPLFYLVNLIAPTGIITLIAIVGFFR</sequence>
<dbReference type="Gene3D" id="2.70.170.10">
    <property type="entry name" value="Neurotransmitter-gated ion-channel ligand-binding domain"/>
    <property type="match status" value="1"/>
</dbReference>
<dbReference type="InterPro" id="IPR006201">
    <property type="entry name" value="Neur_channel"/>
</dbReference>
<dbReference type="GO" id="GO:0005230">
    <property type="term" value="F:extracellular ligand-gated monoatomic ion channel activity"/>
    <property type="evidence" value="ECO:0007669"/>
    <property type="project" value="InterPro"/>
</dbReference>
<dbReference type="WBParaSite" id="PDA_v2.g24287.t1">
    <property type="protein sequence ID" value="PDA_v2.g24287.t1"/>
    <property type="gene ID" value="PDA_v2.g24287"/>
</dbReference>
<dbReference type="Gene3D" id="1.20.58.390">
    <property type="entry name" value="Neurotransmitter-gated ion-channel transmembrane domain"/>
    <property type="match status" value="1"/>
</dbReference>
<dbReference type="GO" id="GO:0004888">
    <property type="term" value="F:transmembrane signaling receptor activity"/>
    <property type="evidence" value="ECO:0007669"/>
    <property type="project" value="InterPro"/>
</dbReference>
<evidence type="ECO:0000256" key="5">
    <source>
        <dbReference type="SAM" id="Phobius"/>
    </source>
</evidence>
<feature type="domain" description="Neurotransmitter-gated ion-channel ligand-binding" evidence="6">
    <location>
        <begin position="1"/>
        <end position="71"/>
    </location>
</feature>
<dbReference type="Pfam" id="PF02931">
    <property type="entry name" value="Neur_chan_LBD"/>
    <property type="match status" value="1"/>
</dbReference>
<reference evidence="8" key="1">
    <citation type="submission" date="2022-11" db="UniProtKB">
        <authorList>
            <consortium name="WormBaseParasite"/>
        </authorList>
    </citation>
    <scope>IDENTIFICATION</scope>
</reference>
<evidence type="ECO:0000313" key="8">
    <source>
        <dbReference type="WBParaSite" id="PDA_v2.g24287.t1"/>
    </source>
</evidence>
<dbReference type="InterPro" id="IPR006202">
    <property type="entry name" value="Neur_chan_lig-bd"/>
</dbReference>
<name>A0A914PZJ3_9BILA</name>
<evidence type="ECO:0000256" key="4">
    <source>
        <dbReference type="ARBA" id="ARBA00023136"/>
    </source>
</evidence>
<dbReference type="InterPro" id="IPR036734">
    <property type="entry name" value="Neur_chan_lig-bd_sf"/>
</dbReference>
<proteinExistence type="predicted"/>
<evidence type="ECO:0000259" key="6">
    <source>
        <dbReference type="Pfam" id="PF02931"/>
    </source>
</evidence>
<dbReference type="Proteomes" id="UP000887578">
    <property type="component" value="Unplaced"/>
</dbReference>
<organism evidence="7 8">
    <name type="scientific">Panagrolaimus davidi</name>
    <dbReference type="NCBI Taxonomy" id="227884"/>
    <lineage>
        <taxon>Eukaryota</taxon>
        <taxon>Metazoa</taxon>
        <taxon>Ecdysozoa</taxon>
        <taxon>Nematoda</taxon>
        <taxon>Chromadorea</taxon>
        <taxon>Rhabditida</taxon>
        <taxon>Tylenchina</taxon>
        <taxon>Panagrolaimomorpha</taxon>
        <taxon>Panagrolaimoidea</taxon>
        <taxon>Panagrolaimidae</taxon>
        <taxon>Panagrolaimus</taxon>
    </lineage>
</organism>
<protein>
    <submittedName>
        <fullName evidence="8">Neurotransmitter-gated ion-channel ligand-binding domain-containing protein</fullName>
    </submittedName>
</protein>
<keyword evidence="4 5" id="KW-0472">Membrane</keyword>
<evidence type="ECO:0000256" key="1">
    <source>
        <dbReference type="ARBA" id="ARBA00004141"/>
    </source>
</evidence>
<comment type="subcellular location">
    <subcellularLocation>
        <location evidence="1">Membrane</location>
        <topology evidence="1">Multi-pass membrane protein</topology>
    </subcellularLocation>
</comment>
<dbReference type="GO" id="GO:0016020">
    <property type="term" value="C:membrane"/>
    <property type="evidence" value="ECO:0007669"/>
    <property type="project" value="UniProtKB-SubCell"/>
</dbReference>
<dbReference type="SUPFAM" id="SSF90112">
    <property type="entry name" value="Neurotransmitter-gated ion-channel transmembrane pore"/>
    <property type="match status" value="1"/>
</dbReference>
<keyword evidence="2 5" id="KW-0812">Transmembrane</keyword>
<keyword evidence="3 5" id="KW-1133">Transmembrane helix</keyword>
<dbReference type="PANTHER" id="PTHR18945">
    <property type="entry name" value="NEUROTRANSMITTER GATED ION CHANNEL"/>
    <property type="match status" value="1"/>
</dbReference>